<evidence type="ECO:0000313" key="3">
    <source>
        <dbReference type="EMBL" id="SDZ39947.1"/>
    </source>
</evidence>
<keyword evidence="4" id="KW-1185">Reference proteome</keyword>
<evidence type="ECO:0008006" key="5">
    <source>
        <dbReference type="Google" id="ProtNLM"/>
    </source>
</evidence>
<protein>
    <recommendedName>
        <fullName evidence="5">MSP domain-containing protein</fullName>
    </recommendedName>
</protein>
<feature type="signal peptide" evidence="2">
    <location>
        <begin position="1"/>
        <end position="24"/>
    </location>
</feature>
<evidence type="ECO:0000256" key="2">
    <source>
        <dbReference type="SAM" id="SignalP"/>
    </source>
</evidence>
<evidence type="ECO:0000256" key="1">
    <source>
        <dbReference type="SAM" id="MobiDB-lite"/>
    </source>
</evidence>
<feature type="chain" id="PRO_5038523290" description="MSP domain-containing protein" evidence="2">
    <location>
        <begin position="25"/>
        <end position="142"/>
    </location>
</feature>
<dbReference type="PROSITE" id="PS51257">
    <property type="entry name" value="PROKAR_LIPOPROTEIN"/>
    <property type="match status" value="1"/>
</dbReference>
<dbReference type="Proteomes" id="UP000198891">
    <property type="component" value="Unassembled WGS sequence"/>
</dbReference>
<keyword evidence="2" id="KW-0732">Signal</keyword>
<organism evidence="3 4">
    <name type="scientific">Herbiconiux ginsengi</name>
    <dbReference type="NCBI Taxonomy" id="381665"/>
    <lineage>
        <taxon>Bacteria</taxon>
        <taxon>Bacillati</taxon>
        <taxon>Actinomycetota</taxon>
        <taxon>Actinomycetes</taxon>
        <taxon>Micrococcales</taxon>
        <taxon>Microbacteriaceae</taxon>
        <taxon>Herbiconiux</taxon>
    </lineage>
</organism>
<dbReference type="AlphaFoldDB" id="A0A1H3SQE9"/>
<name>A0A1H3SQE9_9MICO</name>
<sequence length="142" mass="14308">MHHQTTRVLAAFAIVGAAALGLSACSTTSGTDSGSNPTSSATSNSVLPPIIVELADADGTTVEVPLDNVVDLVTGDDENVAAWTAKISDESVVEFVPGKDDGSAQFNPGLKPLTEGTADVVLSNSETDSTVSFTVTVTAAAK</sequence>
<dbReference type="EMBL" id="FNPZ01000004">
    <property type="protein sequence ID" value="SDZ39947.1"/>
    <property type="molecule type" value="Genomic_DNA"/>
</dbReference>
<dbReference type="RefSeq" id="WP_139256768.1">
    <property type="nucleotide sequence ID" value="NZ_FNPZ01000004.1"/>
</dbReference>
<reference evidence="3 4" key="1">
    <citation type="submission" date="2016-10" db="EMBL/GenBank/DDBJ databases">
        <authorList>
            <person name="de Groot N.N."/>
        </authorList>
    </citation>
    <scope>NUCLEOTIDE SEQUENCE [LARGE SCALE GENOMIC DNA]</scope>
    <source>
        <strain evidence="3 4">CGMCC 4.3491</strain>
    </source>
</reference>
<proteinExistence type="predicted"/>
<gene>
    <name evidence="3" type="ORF">SAMN05216554_3565</name>
</gene>
<evidence type="ECO:0000313" key="4">
    <source>
        <dbReference type="Proteomes" id="UP000198891"/>
    </source>
</evidence>
<dbReference type="OrthoDB" id="5114036at2"/>
<accession>A0A1H3SQE9</accession>
<dbReference type="STRING" id="381665.SAMN05216554_3565"/>
<feature type="region of interest" description="Disordered" evidence="1">
    <location>
        <begin position="26"/>
        <end position="45"/>
    </location>
</feature>